<dbReference type="PANTHER" id="PTHR10903">
    <property type="entry name" value="GTPASE, IMAP FAMILY MEMBER-RELATED"/>
    <property type="match status" value="1"/>
</dbReference>
<evidence type="ECO:0000256" key="14">
    <source>
        <dbReference type="ARBA" id="ARBA00023134"/>
    </source>
</evidence>
<keyword evidence="8" id="KW-0547">Nucleotide-binding</keyword>
<protein>
    <recommendedName>
        <fullName evidence="18">AIG1-type G domain-containing protein</fullName>
    </recommendedName>
</protein>
<name>A0A2N1MJ66_9GLOM</name>
<sequence length="387" mass="44503">MKKKLKIFLKKNKGSTTNILRTDQSNCSSSDVNGAESIELNSQVTTSASVEIRIEESQQTSDNLMRKETNEENGIRNILIIGKTGNGKSTLANVLVDNNEFPEGKYGVSETKEVRSKEFKIEGIKYRVVDTVGISDTKSSPDEVLKKLAESCWYIKEELNQVLFVKKTDCEEDIKIMIDNGEELAKVIKTCKERIIHVDNPPIDVEENFIGEREKIIKQVKEIKSKLPRYGYSKKLVDCSDELVEGSVGIANLIQPDNFPISNAGGDIAKFEVKILSVGVNYVLDKKENQLIEKFKNKIKEDRENQEKYLSKLNFVEKKINFPEFGWLEYIELSIQRLQEELKDIKEEKENYEETIKDWNNRRKELEEKIEKLQLDSSNELSSETRE</sequence>
<organism evidence="19 20">
    <name type="scientific">Rhizophagus irregularis</name>
    <dbReference type="NCBI Taxonomy" id="588596"/>
    <lineage>
        <taxon>Eukaryota</taxon>
        <taxon>Fungi</taxon>
        <taxon>Fungi incertae sedis</taxon>
        <taxon>Mucoromycota</taxon>
        <taxon>Glomeromycotina</taxon>
        <taxon>Glomeromycetes</taxon>
        <taxon>Glomerales</taxon>
        <taxon>Glomeraceae</taxon>
        <taxon>Rhizophagus</taxon>
    </lineage>
</organism>
<evidence type="ECO:0000256" key="8">
    <source>
        <dbReference type="ARBA" id="ARBA00022741"/>
    </source>
</evidence>
<evidence type="ECO:0000256" key="4">
    <source>
        <dbReference type="ARBA" id="ARBA00022528"/>
    </source>
</evidence>
<evidence type="ECO:0000313" key="19">
    <source>
        <dbReference type="EMBL" id="PKK61678.1"/>
    </source>
</evidence>
<dbReference type="VEuPathDB" id="FungiDB:RhiirA1_507850"/>
<accession>A0A2N1MJ66</accession>
<dbReference type="GO" id="GO:0016787">
    <property type="term" value="F:hydrolase activity"/>
    <property type="evidence" value="ECO:0007669"/>
    <property type="project" value="UniProtKB-KW"/>
</dbReference>
<dbReference type="Proteomes" id="UP000233469">
    <property type="component" value="Unassembled WGS sequence"/>
</dbReference>
<keyword evidence="17" id="KW-0175">Coiled coil</keyword>
<dbReference type="VEuPathDB" id="FungiDB:RhiirFUN_024050"/>
<gene>
    <name evidence="19" type="ORF">RhiirC2_718248</name>
</gene>
<dbReference type="Pfam" id="PF04548">
    <property type="entry name" value="AIG1"/>
    <property type="match status" value="1"/>
</dbReference>
<feature type="domain" description="AIG1-type G" evidence="18">
    <location>
        <begin position="76"/>
        <end position="167"/>
    </location>
</feature>
<proteinExistence type="predicted"/>
<dbReference type="GO" id="GO:0015031">
    <property type="term" value="P:protein transport"/>
    <property type="evidence" value="ECO:0007669"/>
    <property type="project" value="UniProtKB-KW"/>
</dbReference>
<keyword evidence="10" id="KW-1002">Plastid outer membrane</keyword>
<reference evidence="19 20" key="1">
    <citation type="submission" date="2016-04" db="EMBL/GenBank/DDBJ databases">
        <title>Genome analyses suggest a sexual origin of heterokaryosis in a supposedly ancient asexual fungus.</title>
        <authorList>
            <person name="Ropars J."/>
            <person name="Sedzielewska K."/>
            <person name="Noel J."/>
            <person name="Charron P."/>
            <person name="Farinelli L."/>
            <person name="Marton T."/>
            <person name="Kruger M."/>
            <person name="Pelin A."/>
            <person name="Brachmann A."/>
            <person name="Corradi N."/>
        </authorList>
    </citation>
    <scope>NUCLEOTIDE SEQUENCE [LARGE SCALE GENOMIC DNA]</scope>
    <source>
        <strain evidence="19 20">C2</strain>
    </source>
</reference>
<evidence type="ECO:0000256" key="15">
    <source>
        <dbReference type="ARBA" id="ARBA00023136"/>
    </source>
</evidence>
<keyword evidence="5" id="KW-0934">Plastid</keyword>
<dbReference type="VEuPathDB" id="FungiDB:RhiirA1_393150"/>
<evidence type="ECO:0000256" key="9">
    <source>
        <dbReference type="ARBA" id="ARBA00022801"/>
    </source>
</evidence>
<comment type="subcellular location">
    <subcellularLocation>
        <location evidence="2">Membrane</location>
        <topology evidence="2">Single-pass membrane protein</topology>
    </subcellularLocation>
    <subcellularLocation>
        <location evidence="16">Plastid</location>
        <location evidence="16">Chloroplast outer membrane</location>
    </subcellularLocation>
</comment>
<evidence type="ECO:0000313" key="20">
    <source>
        <dbReference type="Proteomes" id="UP000233469"/>
    </source>
</evidence>
<reference evidence="19 20" key="2">
    <citation type="submission" date="2017-10" db="EMBL/GenBank/DDBJ databases">
        <title>Extensive intraspecific genome diversity in a model arbuscular mycorrhizal fungus.</title>
        <authorList>
            <person name="Chen E.C.H."/>
            <person name="Morin E."/>
            <person name="Baudet D."/>
            <person name="Noel J."/>
            <person name="Ndikumana S."/>
            <person name="Charron P."/>
            <person name="St-Onge C."/>
            <person name="Giorgi J."/>
            <person name="Grigoriev I.V."/>
            <person name="Roux C."/>
            <person name="Martin F.M."/>
            <person name="Corradi N."/>
        </authorList>
    </citation>
    <scope>NUCLEOTIDE SEQUENCE [LARGE SCALE GENOMIC DNA]</scope>
    <source>
        <strain evidence="19 20">C2</strain>
    </source>
</reference>
<keyword evidence="6" id="KW-0812">Transmembrane</keyword>
<dbReference type="InterPro" id="IPR027417">
    <property type="entry name" value="P-loop_NTPase"/>
</dbReference>
<comment type="cofactor">
    <cofactor evidence="1">
        <name>Mg(2+)</name>
        <dbReference type="ChEBI" id="CHEBI:18420"/>
    </cofactor>
</comment>
<dbReference type="VEuPathDB" id="FungiDB:RhiirFUN_024051"/>
<evidence type="ECO:0000256" key="7">
    <source>
        <dbReference type="ARBA" id="ARBA00022723"/>
    </source>
</evidence>
<keyword evidence="14" id="KW-0342">GTP-binding</keyword>
<evidence type="ECO:0000256" key="6">
    <source>
        <dbReference type="ARBA" id="ARBA00022692"/>
    </source>
</evidence>
<dbReference type="GO" id="GO:0005525">
    <property type="term" value="F:GTP binding"/>
    <property type="evidence" value="ECO:0007669"/>
    <property type="project" value="UniProtKB-KW"/>
</dbReference>
<evidence type="ECO:0000256" key="13">
    <source>
        <dbReference type="ARBA" id="ARBA00022989"/>
    </source>
</evidence>
<dbReference type="InterPro" id="IPR045058">
    <property type="entry name" value="GIMA/IAN/Toc"/>
</dbReference>
<keyword evidence="3" id="KW-0813">Transport</keyword>
<keyword evidence="11" id="KW-0460">Magnesium</keyword>
<keyword evidence="15" id="KW-0472">Membrane</keyword>
<dbReference type="VEuPathDB" id="FungiDB:FUN_002881"/>
<keyword evidence="12" id="KW-0653">Protein transport</keyword>
<keyword evidence="4" id="KW-0150">Chloroplast</keyword>
<dbReference type="GO" id="GO:0016020">
    <property type="term" value="C:membrane"/>
    <property type="evidence" value="ECO:0007669"/>
    <property type="project" value="UniProtKB-SubCell"/>
</dbReference>
<keyword evidence="13" id="KW-1133">Transmembrane helix</keyword>
<evidence type="ECO:0000259" key="18">
    <source>
        <dbReference type="Pfam" id="PF04548"/>
    </source>
</evidence>
<dbReference type="EMBL" id="LLXL01002139">
    <property type="protein sequence ID" value="PKK61678.1"/>
    <property type="molecule type" value="Genomic_DNA"/>
</dbReference>
<evidence type="ECO:0000256" key="5">
    <source>
        <dbReference type="ARBA" id="ARBA00022640"/>
    </source>
</evidence>
<evidence type="ECO:0000256" key="3">
    <source>
        <dbReference type="ARBA" id="ARBA00022448"/>
    </source>
</evidence>
<feature type="coiled-coil region" evidence="17">
    <location>
        <begin position="292"/>
        <end position="383"/>
    </location>
</feature>
<evidence type="ECO:0000256" key="11">
    <source>
        <dbReference type="ARBA" id="ARBA00022842"/>
    </source>
</evidence>
<dbReference type="AlphaFoldDB" id="A0A2N1MJ66"/>
<evidence type="ECO:0000256" key="16">
    <source>
        <dbReference type="ARBA" id="ARBA00024013"/>
    </source>
</evidence>
<evidence type="ECO:0000256" key="17">
    <source>
        <dbReference type="SAM" id="Coils"/>
    </source>
</evidence>
<dbReference type="Gene3D" id="3.40.50.300">
    <property type="entry name" value="P-loop containing nucleotide triphosphate hydrolases"/>
    <property type="match status" value="1"/>
</dbReference>
<evidence type="ECO:0000256" key="1">
    <source>
        <dbReference type="ARBA" id="ARBA00001946"/>
    </source>
</evidence>
<dbReference type="GO" id="GO:0046872">
    <property type="term" value="F:metal ion binding"/>
    <property type="evidence" value="ECO:0007669"/>
    <property type="project" value="UniProtKB-KW"/>
</dbReference>
<dbReference type="SUPFAM" id="SSF52540">
    <property type="entry name" value="P-loop containing nucleoside triphosphate hydrolases"/>
    <property type="match status" value="1"/>
</dbReference>
<evidence type="ECO:0000256" key="2">
    <source>
        <dbReference type="ARBA" id="ARBA00004167"/>
    </source>
</evidence>
<keyword evidence="7" id="KW-0479">Metal-binding</keyword>
<dbReference type="PANTHER" id="PTHR10903:SF135">
    <property type="entry name" value="TRANSLOCASE OF CHLOROPLAST 120, CHLOROPLASTIC-RELATED"/>
    <property type="match status" value="1"/>
</dbReference>
<evidence type="ECO:0000256" key="12">
    <source>
        <dbReference type="ARBA" id="ARBA00022927"/>
    </source>
</evidence>
<evidence type="ECO:0000256" key="10">
    <source>
        <dbReference type="ARBA" id="ARBA00022805"/>
    </source>
</evidence>
<keyword evidence="9" id="KW-0378">Hydrolase</keyword>
<comment type="caution">
    <text evidence="19">The sequence shown here is derived from an EMBL/GenBank/DDBJ whole genome shotgun (WGS) entry which is preliminary data.</text>
</comment>
<dbReference type="InterPro" id="IPR006703">
    <property type="entry name" value="G_AIG1"/>
</dbReference>